<dbReference type="SMART" id="SM00415">
    <property type="entry name" value="HSF"/>
    <property type="match status" value="1"/>
</dbReference>
<evidence type="ECO:0000259" key="7">
    <source>
        <dbReference type="SMART" id="SM00415"/>
    </source>
</evidence>
<name>A0ABD1C5L7_CARAN</name>
<dbReference type="GO" id="GO:0003677">
    <property type="term" value="F:DNA binding"/>
    <property type="evidence" value="ECO:0007669"/>
    <property type="project" value="UniProtKB-KW"/>
</dbReference>
<dbReference type="InterPro" id="IPR000232">
    <property type="entry name" value="HSF_DNA-bd"/>
</dbReference>
<feature type="coiled-coil region" evidence="6">
    <location>
        <begin position="118"/>
        <end position="145"/>
    </location>
</feature>
<keyword evidence="9" id="KW-1185">Reference proteome</keyword>
<evidence type="ECO:0000256" key="6">
    <source>
        <dbReference type="SAM" id="Coils"/>
    </source>
</evidence>
<sequence length="154" mass="18341">MQRIRRLDDDRNIDDYFLTRAYNMVDIPMFDSIASWSQNGKSFIIWKLFEFNRHVLYTAEQYIALLPFVLSGYGFERVGSAEMYEYANDNFLRGQPQLMKNIPRPDLFITRASMINQIGRLAKEKDELLIELRKQELQVKELKYHLQHIGICKL</sequence>
<dbReference type="Proteomes" id="UP001558713">
    <property type="component" value="Unassembled WGS sequence"/>
</dbReference>
<dbReference type="PANTHER" id="PTHR10015">
    <property type="entry name" value="HEAT SHOCK TRANSCRIPTION FACTOR"/>
    <property type="match status" value="1"/>
</dbReference>
<dbReference type="PANTHER" id="PTHR10015:SF161">
    <property type="entry name" value="HEAT STRESS TRANSCRIPTION FACTOR A-4A"/>
    <property type="match status" value="1"/>
</dbReference>
<evidence type="ECO:0000256" key="1">
    <source>
        <dbReference type="ARBA" id="ARBA00004123"/>
    </source>
</evidence>
<evidence type="ECO:0000256" key="3">
    <source>
        <dbReference type="ARBA" id="ARBA00023125"/>
    </source>
</evidence>
<feature type="domain" description="HSF-type DNA-binding" evidence="7">
    <location>
        <begin position="15"/>
        <end position="105"/>
    </location>
</feature>
<keyword evidence="3" id="KW-0238">DNA-binding</keyword>
<organism evidence="8 9">
    <name type="scientific">Cardamine amara subsp. amara</name>
    <dbReference type="NCBI Taxonomy" id="228776"/>
    <lineage>
        <taxon>Eukaryota</taxon>
        <taxon>Viridiplantae</taxon>
        <taxon>Streptophyta</taxon>
        <taxon>Embryophyta</taxon>
        <taxon>Tracheophyta</taxon>
        <taxon>Spermatophyta</taxon>
        <taxon>Magnoliopsida</taxon>
        <taxon>eudicotyledons</taxon>
        <taxon>Gunneridae</taxon>
        <taxon>Pentapetalae</taxon>
        <taxon>rosids</taxon>
        <taxon>malvids</taxon>
        <taxon>Brassicales</taxon>
        <taxon>Brassicaceae</taxon>
        <taxon>Cardamineae</taxon>
        <taxon>Cardamine</taxon>
    </lineage>
</organism>
<evidence type="ECO:0000256" key="2">
    <source>
        <dbReference type="ARBA" id="ARBA00023016"/>
    </source>
</evidence>
<gene>
    <name evidence="8" type="ORF">V5N11_027910</name>
</gene>
<keyword evidence="2" id="KW-0346">Stress response</keyword>
<comment type="caution">
    <text evidence="8">The sequence shown here is derived from an EMBL/GenBank/DDBJ whole genome shotgun (WGS) entry which is preliminary data.</text>
</comment>
<dbReference type="AlphaFoldDB" id="A0ABD1C5L7"/>
<dbReference type="Pfam" id="PF00447">
    <property type="entry name" value="HSF_DNA-bind"/>
    <property type="match status" value="1"/>
</dbReference>
<keyword evidence="6" id="KW-0175">Coiled coil</keyword>
<dbReference type="EMBL" id="JBANAX010000048">
    <property type="protein sequence ID" value="KAL1224750.1"/>
    <property type="molecule type" value="Genomic_DNA"/>
</dbReference>
<accession>A0ABD1C5L7</accession>
<evidence type="ECO:0000313" key="9">
    <source>
        <dbReference type="Proteomes" id="UP001558713"/>
    </source>
</evidence>
<evidence type="ECO:0000313" key="8">
    <source>
        <dbReference type="EMBL" id="KAL1224750.1"/>
    </source>
</evidence>
<proteinExistence type="inferred from homology"/>
<dbReference type="InterPro" id="IPR036390">
    <property type="entry name" value="WH_DNA-bd_sf"/>
</dbReference>
<keyword evidence="4" id="KW-0539">Nucleus</keyword>
<dbReference type="GO" id="GO:0005634">
    <property type="term" value="C:nucleus"/>
    <property type="evidence" value="ECO:0007669"/>
    <property type="project" value="UniProtKB-SubCell"/>
</dbReference>
<reference evidence="8 9" key="1">
    <citation type="submission" date="2024-04" db="EMBL/GenBank/DDBJ databases">
        <title>Genome assembly C_amara_ONT_v2.</title>
        <authorList>
            <person name="Yant L."/>
            <person name="Moore C."/>
            <person name="Slenker M."/>
        </authorList>
    </citation>
    <scope>NUCLEOTIDE SEQUENCE [LARGE SCALE GENOMIC DNA]</scope>
    <source>
        <tissue evidence="8">Leaf</tissue>
    </source>
</reference>
<comment type="similarity">
    <text evidence="5">Belongs to the HSF family.</text>
</comment>
<dbReference type="Gene3D" id="1.10.10.10">
    <property type="entry name" value="Winged helix-like DNA-binding domain superfamily/Winged helix DNA-binding domain"/>
    <property type="match status" value="1"/>
</dbReference>
<dbReference type="InterPro" id="IPR036388">
    <property type="entry name" value="WH-like_DNA-bd_sf"/>
</dbReference>
<comment type="subcellular location">
    <subcellularLocation>
        <location evidence="1">Nucleus</location>
    </subcellularLocation>
</comment>
<evidence type="ECO:0000256" key="5">
    <source>
        <dbReference type="RuleBase" id="RU004020"/>
    </source>
</evidence>
<evidence type="ECO:0000256" key="4">
    <source>
        <dbReference type="ARBA" id="ARBA00023242"/>
    </source>
</evidence>
<protein>
    <submittedName>
        <fullName evidence="8">Heat stress transcription factor A-4a</fullName>
    </submittedName>
</protein>
<dbReference type="SUPFAM" id="SSF46785">
    <property type="entry name" value="Winged helix' DNA-binding domain"/>
    <property type="match status" value="1"/>
</dbReference>